<feature type="coiled-coil region" evidence="1">
    <location>
        <begin position="77"/>
        <end position="104"/>
    </location>
</feature>
<dbReference type="Proteomes" id="UP001454036">
    <property type="component" value="Unassembled WGS sequence"/>
</dbReference>
<dbReference type="PANTHER" id="PTHR36037:SF1">
    <property type="entry name" value="RNA-DIRECTED DNA POLYMERASE (REVERSE TRANSCRIPTASE)-RELATED FAMILY PROTEIN"/>
    <property type="match status" value="1"/>
</dbReference>
<sequence length="417" mass="47433">MKNKKMNESTNVASNSSQYVPLDLNSSRRKVEELREVHLQNENSSEEIYNLFNNCCIELENKVNRILDEADIEALSSEDLDEILERLTKDLKSVEDENESLARETGDLWRNCVEDSVKLEGELEGLSYAINFAELQSNSNAADNCSKGVDQKGYTFKILDLNHQIEKSETTLKSLQDLTTNLERFELIEKIGDALSSLRVVDFDGSCIRLSLTTYIPILESLLWLQKIDDVTKPLEQNHELLIEVFEGTMELKNVEIFPNDVYIGEIIDAAKSFRQSNPSMLMRSPLEWLVQELQGRIILCTIRRILVKSVNNSRHSFEYLDKEEMIVAHMVGGIDAFIKFSQGWPICNSSLSLTSLKSSSHFSKEISLSFLCKVKEMANALAPEIRQNISSFVDSIEDVLVQQMSTALQPDVRTEE</sequence>
<gene>
    <name evidence="2" type="ORF">LIER_02259</name>
</gene>
<evidence type="ECO:0000313" key="3">
    <source>
        <dbReference type="Proteomes" id="UP001454036"/>
    </source>
</evidence>
<accession>A0AAV3NR92</accession>
<keyword evidence="2" id="KW-0548">Nucleotidyltransferase</keyword>
<keyword evidence="2" id="KW-0695">RNA-directed DNA polymerase</keyword>
<comment type="caution">
    <text evidence="2">The sequence shown here is derived from an EMBL/GenBank/DDBJ whole genome shotgun (WGS) entry which is preliminary data.</text>
</comment>
<keyword evidence="1" id="KW-0175">Coiled coil</keyword>
<reference evidence="2 3" key="1">
    <citation type="submission" date="2024-01" db="EMBL/GenBank/DDBJ databases">
        <title>The complete chloroplast genome sequence of Lithospermum erythrorhizon: insights into the phylogenetic relationship among Boraginaceae species and the maternal lineages of purple gromwells.</title>
        <authorList>
            <person name="Okada T."/>
            <person name="Watanabe K."/>
        </authorList>
    </citation>
    <scope>NUCLEOTIDE SEQUENCE [LARGE SCALE GENOMIC DNA]</scope>
</reference>
<protein>
    <submittedName>
        <fullName evidence="2">Reverse transcriptase</fullName>
    </submittedName>
</protein>
<dbReference type="PANTHER" id="PTHR36037">
    <property type="entry name" value="RNA-DIRECTED DNA POLYMERASE (REVERSE TRANSCRIPTASE)-RELATED FAMILY PROTEIN"/>
    <property type="match status" value="1"/>
</dbReference>
<dbReference type="AlphaFoldDB" id="A0AAV3NR92"/>
<evidence type="ECO:0000256" key="1">
    <source>
        <dbReference type="SAM" id="Coils"/>
    </source>
</evidence>
<proteinExistence type="predicted"/>
<evidence type="ECO:0000313" key="2">
    <source>
        <dbReference type="EMBL" id="GAA0141021.1"/>
    </source>
</evidence>
<keyword evidence="3" id="KW-1185">Reference proteome</keyword>
<organism evidence="2 3">
    <name type="scientific">Lithospermum erythrorhizon</name>
    <name type="common">Purple gromwell</name>
    <name type="synonym">Lithospermum officinale var. erythrorhizon</name>
    <dbReference type="NCBI Taxonomy" id="34254"/>
    <lineage>
        <taxon>Eukaryota</taxon>
        <taxon>Viridiplantae</taxon>
        <taxon>Streptophyta</taxon>
        <taxon>Embryophyta</taxon>
        <taxon>Tracheophyta</taxon>
        <taxon>Spermatophyta</taxon>
        <taxon>Magnoliopsida</taxon>
        <taxon>eudicotyledons</taxon>
        <taxon>Gunneridae</taxon>
        <taxon>Pentapetalae</taxon>
        <taxon>asterids</taxon>
        <taxon>lamiids</taxon>
        <taxon>Boraginales</taxon>
        <taxon>Boraginaceae</taxon>
        <taxon>Boraginoideae</taxon>
        <taxon>Lithospermeae</taxon>
        <taxon>Lithospermum</taxon>
    </lineage>
</organism>
<name>A0AAV3NR92_LITER</name>
<dbReference type="EMBL" id="BAABME010000242">
    <property type="protein sequence ID" value="GAA0141021.1"/>
    <property type="molecule type" value="Genomic_DNA"/>
</dbReference>
<keyword evidence="2" id="KW-0808">Transferase</keyword>
<dbReference type="GO" id="GO:0003964">
    <property type="term" value="F:RNA-directed DNA polymerase activity"/>
    <property type="evidence" value="ECO:0007669"/>
    <property type="project" value="UniProtKB-KW"/>
</dbReference>